<evidence type="ECO:0000256" key="7">
    <source>
        <dbReference type="ARBA" id="ARBA00023277"/>
    </source>
</evidence>
<dbReference type="NCBIfam" id="TIGR00217">
    <property type="entry name" value="malQ"/>
    <property type="match status" value="1"/>
</dbReference>
<evidence type="ECO:0000256" key="4">
    <source>
        <dbReference type="ARBA" id="ARBA00020295"/>
    </source>
</evidence>
<name>A0AB37U909_9CYAN</name>
<accession>A0AB37U909</accession>
<dbReference type="GO" id="GO:0005975">
    <property type="term" value="P:carbohydrate metabolic process"/>
    <property type="evidence" value="ECO:0007669"/>
    <property type="project" value="InterPro"/>
</dbReference>
<evidence type="ECO:0000256" key="10">
    <source>
        <dbReference type="RuleBase" id="RU361207"/>
    </source>
</evidence>
<protein>
    <recommendedName>
        <fullName evidence="4 10">4-alpha-glucanotransferase</fullName>
        <ecNumber evidence="3 10">2.4.1.25</ecNumber>
    </recommendedName>
    <alternativeName>
        <fullName evidence="8 10">Amylomaltase</fullName>
    </alternativeName>
    <alternativeName>
        <fullName evidence="9 10">Disproportionating enzyme</fullName>
    </alternativeName>
</protein>
<keyword evidence="7 10" id="KW-0119">Carbohydrate metabolism</keyword>
<evidence type="ECO:0000256" key="2">
    <source>
        <dbReference type="ARBA" id="ARBA00005684"/>
    </source>
</evidence>
<dbReference type="PANTHER" id="PTHR32438">
    <property type="entry name" value="4-ALPHA-GLUCANOTRANSFERASE DPE1, CHLOROPLASTIC/AMYLOPLASTIC"/>
    <property type="match status" value="1"/>
</dbReference>
<evidence type="ECO:0000256" key="3">
    <source>
        <dbReference type="ARBA" id="ARBA00012560"/>
    </source>
</evidence>
<evidence type="ECO:0000256" key="9">
    <source>
        <dbReference type="ARBA" id="ARBA00031501"/>
    </source>
</evidence>
<dbReference type="AlphaFoldDB" id="A0AB37U909"/>
<sequence>MAGTPPDYFSATGQLWGNPVYNWENLQRENFEWWLQRFRSILHYVNLIRIDHFRGFQAFWAVKQGETTAMNGEWIEAPGEAFFKALNDKLGHLPIIAEDLGTITPEVEALRDRFELPGMKILQFAFGDGTQIEKRFLPFSYSHNCVVYTGTHDNDTTVGWFNQLSEQARAAVRFYLGCTSSEEIHWDLIRLAQSSVADRAITPLQDILGLGTNSRMNFPGKAVGNWGWRYQQSNLTPQLRDRLKKIAETYGRTSILQISDYK</sequence>
<dbReference type="InterPro" id="IPR003385">
    <property type="entry name" value="Glyco_hydro_77"/>
</dbReference>
<evidence type="ECO:0000256" key="6">
    <source>
        <dbReference type="ARBA" id="ARBA00022679"/>
    </source>
</evidence>
<comment type="similarity">
    <text evidence="2 10">Belongs to the disproportionating enzyme family.</text>
</comment>
<dbReference type="PANTHER" id="PTHR32438:SF5">
    <property type="entry name" value="4-ALPHA-GLUCANOTRANSFERASE DPE1, CHLOROPLASTIC_AMYLOPLASTIC"/>
    <property type="match status" value="1"/>
</dbReference>
<reference evidence="11 12" key="1">
    <citation type="journal article" date="2019" name="Genome Biol. Evol.">
        <title>Day and night: Metabolic profiles and evolutionary relationships of six axenic non-marine cyanobacteria.</title>
        <authorList>
            <person name="Will S.E."/>
            <person name="Henke P."/>
            <person name="Boedeker C."/>
            <person name="Huang S."/>
            <person name="Brinkmann H."/>
            <person name="Rohde M."/>
            <person name="Jarek M."/>
            <person name="Friedl T."/>
            <person name="Seufert S."/>
            <person name="Schumacher M."/>
            <person name="Overmann J."/>
            <person name="Neumann-Schaal M."/>
            <person name="Petersen J."/>
        </authorList>
    </citation>
    <scope>NUCLEOTIDE SEQUENCE [LARGE SCALE GENOMIC DNA]</scope>
    <source>
        <strain evidence="11 12">SAG 39.79</strain>
    </source>
</reference>
<evidence type="ECO:0000313" key="11">
    <source>
        <dbReference type="EMBL" id="RUT00917.1"/>
    </source>
</evidence>
<evidence type="ECO:0000313" key="12">
    <source>
        <dbReference type="Proteomes" id="UP000282574"/>
    </source>
</evidence>
<proteinExistence type="inferred from homology"/>
<keyword evidence="12" id="KW-1185">Reference proteome</keyword>
<dbReference type="Pfam" id="PF02446">
    <property type="entry name" value="Glyco_hydro_77"/>
    <property type="match status" value="1"/>
</dbReference>
<dbReference type="GO" id="GO:0004134">
    <property type="term" value="F:4-alpha-glucanotransferase activity"/>
    <property type="evidence" value="ECO:0007669"/>
    <property type="project" value="UniProtKB-EC"/>
</dbReference>
<organism evidence="11 12">
    <name type="scientific">Chroococcidiopsis cubana SAG 39.79</name>
    <dbReference type="NCBI Taxonomy" id="388085"/>
    <lineage>
        <taxon>Bacteria</taxon>
        <taxon>Bacillati</taxon>
        <taxon>Cyanobacteriota</taxon>
        <taxon>Cyanophyceae</taxon>
        <taxon>Chroococcidiopsidales</taxon>
        <taxon>Chroococcidiopsidaceae</taxon>
        <taxon>Chroococcidiopsis</taxon>
    </lineage>
</organism>
<dbReference type="Proteomes" id="UP000282574">
    <property type="component" value="Unassembled WGS sequence"/>
</dbReference>
<comment type="catalytic activity">
    <reaction evidence="1 10">
        <text>Transfers a segment of a (1-&gt;4)-alpha-D-glucan to a new position in an acceptor, which may be glucose or a (1-&gt;4)-alpha-D-glucan.</text>
        <dbReference type="EC" id="2.4.1.25"/>
    </reaction>
</comment>
<dbReference type="Gene3D" id="3.20.20.80">
    <property type="entry name" value="Glycosidases"/>
    <property type="match status" value="1"/>
</dbReference>
<comment type="caution">
    <text evidence="11">The sequence shown here is derived from an EMBL/GenBank/DDBJ whole genome shotgun (WGS) entry which is preliminary data.</text>
</comment>
<dbReference type="InterPro" id="IPR017853">
    <property type="entry name" value="GH"/>
</dbReference>
<dbReference type="EMBL" id="RSCK01000135">
    <property type="protein sequence ID" value="RUT00917.1"/>
    <property type="molecule type" value="Genomic_DNA"/>
</dbReference>
<dbReference type="SUPFAM" id="SSF51445">
    <property type="entry name" value="(Trans)glycosidases"/>
    <property type="match status" value="1"/>
</dbReference>
<keyword evidence="6 10" id="KW-0808">Transferase</keyword>
<evidence type="ECO:0000256" key="5">
    <source>
        <dbReference type="ARBA" id="ARBA00022676"/>
    </source>
</evidence>
<evidence type="ECO:0000256" key="8">
    <source>
        <dbReference type="ARBA" id="ARBA00031423"/>
    </source>
</evidence>
<evidence type="ECO:0000256" key="1">
    <source>
        <dbReference type="ARBA" id="ARBA00000439"/>
    </source>
</evidence>
<keyword evidence="5 10" id="KW-0328">Glycosyltransferase</keyword>
<dbReference type="EC" id="2.4.1.25" evidence="3 10"/>
<gene>
    <name evidence="11" type="ORF">DSM107010_66670</name>
</gene>